<protein>
    <submittedName>
        <fullName evidence="2">DUF1275 domain-containing protein</fullName>
    </submittedName>
</protein>
<dbReference type="Proteomes" id="UP000632774">
    <property type="component" value="Unassembled WGS sequence"/>
</dbReference>
<dbReference type="Pfam" id="PF06912">
    <property type="entry name" value="DUF1275"/>
    <property type="match status" value="1"/>
</dbReference>
<dbReference type="EMBL" id="JADFFM010000002">
    <property type="protein sequence ID" value="MBE9668544.1"/>
    <property type="molecule type" value="Genomic_DNA"/>
</dbReference>
<keyword evidence="3" id="KW-1185">Reference proteome</keyword>
<comment type="caution">
    <text evidence="2">The sequence shown here is derived from an EMBL/GenBank/DDBJ whole genome shotgun (WGS) entry which is preliminary data.</text>
</comment>
<feature type="transmembrane region" description="Helical" evidence="1">
    <location>
        <begin position="94"/>
        <end position="113"/>
    </location>
</feature>
<feature type="transmembrane region" description="Helical" evidence="1">
    <location>
        <begin position="61"/>
        <end position="82"/>
    </location>
</feature>
<name>A0ABR9XN57_9SPHI</name>
<accession>A0ABR9XN57</accession>
<evidence type="ECO:0000256" key="1">
    <source>
        <dbReference type="SAM" id="Phobius"/>
    </source>
</evidence>
<feature type="transmembrane region" description="Helical" evidence="1">
    <location>
        <begin position="119"/>
        <end position="140"/>
    </location>
</feature>
<dbReference type="PANTHER" id="PTHR37314:SF4">
    <property type="entry name" value="UPF0700 TRANSMEMBRANE PROTEIN YOAK"/>
    <property type="match status" value="1"/>
</dbReference>
<keyword evidence="1" id="KW-0472">Membrane</keyword>
<keyword evidence="1" id="KW-1133">Transmembrane helix</keyword>
<sequence>MFRHIGTRRTYRHNVSIATLLSLNAGFTNAAGFLGFAVLTTNVTGHAAFFAERLVMEDWKASRVIALWMMLFLGGAFCSSLIMNHIGRNRRFSYVIPLLLEIIVFLLITLFGYRYHHSLVAREIFAGSLLFIMGMQNALVTMVSGAQVRTTHLTGTFTDLGIELAQLYKKRNMRDGELYRRVKLRGIIIFGFLSGALAGAYLFHYWSYHAFLVPVALLLFALFYDIFRIHIKRYYHRPLHRGG</sequence>
<feature type="transmembrane region" description="Helical" evidence="1">
    <location>
        <begin position="21"/>
        <end position="41"/>
    </location>
</feature>
<feature type="transmembrane region" description="Helical" evidence="1">
    <location>
        <begin position="182"/>
        <end position="202"/>
    </location>
</feature>
<evidence type="ECO:0000313" key="2">
    <source>
        <dbReference type="EMBL" id="MBE9668544.1"/>
    </source>
</evidence>
<keyword evidence="1" id="KW-0812">Transmembrane</keyword>
<dbReference type="PANTHER" id="PTHR37314">
    <property type="entry name" value="SLR0142 PROTEIN"/>
    <property type="match status" value="1"/>
</dbReference>
<gene>
    <name evidence="2" type="ORF">IRJ18_19395</name>
</gene>
<evidence type="ECO:0000313" key="3">
    <source>
        <dbReference type="Proteomes" id="UP000632774"/>
    </source>
</evidence>
<proteinExistence type="predicted"/>
<reference evidence="2 3" key="1">
    <citation type="submission" date="2020-10" db="EMBL/GenBank/DDBJ databases">
        <title>Mucilaginibacter mali sp. nov., isolated from rhizosphere soil of apple orchard.</title>
        <authorList>
            <person name="Lee J.-S."/>
            <person name="Kim H.S."/>
            <person name="Kim J.-S."/>
        </authorList>
    </citation>
    <scope>NUCLEOTIDE SEQUENCE [LARGE SCALE GENOMIC DNA]</scope>
    <source>
        <strain evidence="2 3">KCTC 23157</strain>
    </source>
</reference>
<organism evidence="2 3">
    <name type="scientific">Mucilaginibacter boryungensis</name>
    <dbReference type="NCBI Taxonomy" id="768480"/>
    <lineage>
        <taxon>Bacteria</taxon>
        <taxon>Pseudomonadati</taxon>
        <taxon>Bacteroidota</taxon>
        <taxon>Sphingobacteriia</taxon>
        <taxon>Sphingobacteriales</taxon>
        <taxon>Sphingobacteriaceae</taxon>
        <taxon>Mucilaginibacter</taxon>
    </lineage>
</organism>
<dbReference type="InterPro" id="IPR010699">
    <property type="entry name" value="DUF1275"/>
</dbReference>
<feature type="transmembrane region" description="Helical" evidence="1">
    <location>
        <begin position="208"/>
        <end position="227"/>
    </location>
</feature>